<evidence type="ECO:0000313" key="1">
    <source>
        <dbReference type="EMBL" id="KYC67384.1"/>
    </source>
</evidence>
<organism evidence="1 2">
    <name type="scientific">Heyndrickxia coagulans</name>
    <name type="common">Weizmannia coagulans</name>
    <dbReference type="NCBI Taxonomy" id="1398"/>
    <lineage>
        <taxon>Bacteria</taxon>
        <taxon>Bacillati</taxon>
        <taxon>Bacillota</taxon>
        <taxon>Bacilli</taxon>
        <taxon>Bacillales</taxon>
        <taxon>Bacillaceae</taxon>
        <taxon>Heyndrickxia</taxon>
    </lineage>
</organism>
<proteinExistence type="predicted"/>
<dbReference type="AlphaFoldDB" id="A0A150KEU7"/>
<reference evidence="1 2" key="1">
    <citation type="submission" date="2016-01" db="EMBL/GenBank/DDBJ databases">
        <title>Genome Sequences of Twelve Sporeforming Bacillus Species Isolated from Foods.</title>
        <authorList>
            <person name="Berendsen E.M."/>
            <person name="Wells-Bennik M.H."/>
            <person name="Krawcyk A.O."/>
            <person name="De Jong A."/>
            <person name="Holsappel S."/>
            <person name="Eijlander R.T."/>
            <person name="Kuipers O.P."/>
        </authorList>
    </citation>
    <scope>NUCLEOTIDE SEQUENCE [LARGE SCALE GENOMIC DNA]</scope>
    <source>
        <strain evidence="1 2">B4099</strain>
    </source>
</reference>
<dbReference type="PATRIC" id="fig|1398.25.peg.3640"/>
<accession>A0A150KEU7</accession>
<protein>
    <submittedName>
        <fullName evidence="1">Uncharacterized protein</fullName>
    </submittedName>
</protein>
<sequence length="53" mass="6056">MQPVHARFRQSSNLFCGKPSFPSMGGLLDNNILLKMKFSITIDKNAQKKKQFN</sequence>
<dbReference type="Proteomes" id="UP000075304">
    <property type="component" value="Unassembled WGS sequence"/>
</dbReference>
<gene>
    <name evidence="1" type="ORF">B4099_2001</name>
</gene>
<dbReference type="EMBL" id="LQYI01000073">
    <property type="protein sequence ID" value="KYC67384.1"/>
    <property type="molecule type" value="Genomic_DNA"/>
</dbReference>
<comment type="caution">
    <text evidence="1">The sequence shown here is derived from an EMBL/GenBank/DDBJ whole genome shotgun (WGS) entry which is preliminary data.</text>
</comment>
<evidence type="ECO:0000313" key="2">
    <source>
        <dbReference type="Proteomes" id="UP000075304"/>
    </source>
</evidence>
<name>A0A150KEU7_HEYCO</name>